<reference evidence="9 10" key="1">
    <citation type="submission" date="2014-09" db="EMBL/GenBank/DDBJ databases">
        <authorList>
            <person name="Grob C."/>
            <person name="Taubert M."/>
            <person name="Howat A.M."/>
            <person name="Burns O.J."/>
            <person name="Dixon J.L."/>
            <person name="Chen Y."/>
            <person name="Murrell J.C."/>
        </authorList>
    </citation>
    <scope>NUCLEOTIDE SEQUENCE [LARGE SCALE GENOMIC DNA]</scope>
    <source>
        <strain evidence="9">L4</strain>
    </source>
</reference>
<accession>A0A0A0BG87</accession>
<comment type="catalytic activity">
    <reaction evidence="1">
        <text>2-dehydro-3-deoxy-6-phospho-D-gluconate = D-glyceraldehyde 3-phosphate + pyruvate</text>
        <dbReference type="Rhea" id="RHEA:17089"/>
        <dbReference type="ChEBI" id="CHEBI:15361"/>
        <dbReference type="ChEBI" id="CHEBI:57569"/>
        <dbReference type="ChEBI" id="CHEBI:59776"/>
        <dbReference type="EC" id="4.1.2.14"/>
    </reaction>
</comment>
<proteinExistence type="inferred from homology"/>
<protein>
    <recommendedName>
        <fullName evidence="5">2-dehydro-3-deoxy-phosphogluconate aldolase</fullName>
        <ecNumber evidence="5">4.1.2.14</ecNumber>
    </recommendedName>
</protein>
<dbReference type="GO" id="GO:0008675">
    <property type="term" value="F:2-dehydro-3-deoxy-phosphogluconate aldolase activity"/>
    <property type="evidence" value="ECO:0007669"/>
    <property type="project" value="UniProtKB-EC"/>
</dbReference>
<dbReference type="PROSITE" id="PS00159">
    <property type="entry name" value="ALDOLASE_KDPG_KHG_1"/>
    <property type="match status" value="1"/>
</dbReference>
<evidence type="ECO:0000313" key="9">
    <source>
        <dbReference type="EMBL" id="KGM06961.1"/>
    </source>
</evidence>
<evidence type="ECO:0000256" key="8">
    <source>
        <dbReference type="ARBA" id="ARBA00023277"/>
    </source>
</evidence>
<keyword evidence="8" id="KW-0119">Carbohydrate metabolism</keyword>
<dbReference type="NCBIfam" id="NF004325">
    <property type="entry name" value="PRK05718.1"/>
    <property type="match status" value="1"/>
</dbReference>
<dbReference type="PANTHER" id="PTHR30246">
    <property type="entry name" value="2-KETO-3-DEOXY-6-PHOSPHOGLUCONATE ALDOLASE"/>
    <property type="match status" value="1"/>
</dbReference>
<dbReference type="SUPFAM" id="SSF51569">
    <property type="entry name" value="Aldolase"/>
    <property type="match status" value="1"/>
</dbReference>
<evidence type="ECO:0000256" key="2">
    <source>
        <dbReference type="ARBA" id="ARBA00004736"/>
    </source>
</evidence>
<evidence type="ECO:0000256" key="3">
    <source>
        <dbReference type="ARBA" id="ARBA00006906"/>
    </source>
</evidence>
<dbReference type="InterPro" id="IPR031338">
    <property type="entry name" value="KDPG/KHG_AS_2"/>
</dbReference>
<comment type="caution">
    <text evidence="9">The sequence shown here is derived from an EMBL/GenBank/DDBJ whole genome shotgun (WGS) entry which is preliminary data.</text>
</comment>
<evidence type="ECO:0000256" key="7">
    <source>
        <dbReference type="ARBA" id="ARBA00023270"/>
    </source>
</evidence>
<evidence type="ECO:0000256" key="4">
    <source>
        <dbReference type="ARBA" id="ARBA00011233"/>
    </source>
</evidence>
<dbReference type="InterPro" id="IPR000887">
    <property type="entry name" value="Aldlse_KDPG_KHG"/>
</dbReference>
<dbReference type="PANTHER" id="PTHR30246:SF1">
    <property type="entry name" value="2-DEHYDRO-3-DEOXY-6-PHOSPHOGALACTONATE ALDOLASE-RELATED"/>
    <property type="match status" value="1"/>
</dbReference>
<dbReference type="NCBIfam" id="TIGR01182">
    <property type="entry name" value="eda"/>
    <property type="match status" value="1"/>
</dbReference>
<evidence type="ECO:0000313" key="10">
    <source>
        <dbReference type="Proteomes" id="UP000029999"/>
    </source>
</evidence>
<organism evidence="9 10">
    <name type="scientific">Methylophaga thiooxydans</name>
    <dbReference type="NCBI Taxonomy" id="392484"/>
    <lineage>
        <taxon>Bacteria</taxon>
        <taxon>Pseudomonadati</taxon>
        <taxon>Pseudomonadota</taxon>
        <taxon>Gammaproteobacteria</taxon>
        <taxon>Thiotrichales</taxon>
        <taxon>Piscirickettsiaceae</taxon>
        <taxon>Methylophaga</taxon>
    </lineage>
</organism>
<dbReference type="InterPro" id="IPR031337">
    <property type="entry name" value="KDPG/KHG_AS_1"/>
</dbReference>
<comment type="similarity">
    <text evidence="3">Belongs to the KHG/KDPG aldolase family.</text>
</comment>
<dbReference type="AlphaFoldDB" id="A0A0A0BG87"/>
<dbReference type="RefSeq" id="WP_036313725.1">
    <property type="nucleotide sequence ID" value="NZ_JADFAB010000037.1"/>
</dbReference>
<sequence length="210" mass="21756">MSKTIHEIMQVSPIVPVMVINNADHAVPLAKALVKGGLKVLEITLRTDAALESIRRIKAEVPDAIVGAGTIINIDTLNAAIDAGAEFIVSPGTTEKLIDAALATGVPLLPGVADPSQAMALLEKGITAMKFFPAEAAGGVPMLKSIGAPIPQITFCPTGGVSQKNVKDYYSLPNVGCVGGSWMCAANLVDAENWDEITRLSAEAVELATA</sequence>
<dbReference type="Pfam" id="PF01081">
    <property type="entry name" value="Aldolase"/>
    <property type="match status" value="1"/>
</dbReference>
<name>A0A0A0BG87_9GAMM</name>
<comment type="pathway">
    <text evidence="2">Carbohydrate acid metabolism; 2-dehydro-3-deoxy-D-gluconate degradation; D-glyceraldehyde 3-phosphate and pyruvate from 2-dehydro-3-deoxy-D-gluconate: step 2/2.</text>
</comment>
<dbReference type="EMBL" id="JRQD01000003">
    <property type="protein sequence ID" value="KGM06961.1"/>
    <property type="molecule type" value="Genomic_DNA"/>
</dbReference>
<dbReference type="InterPro" id="IPR013785">
    <property type="entry name" value="Aldolase_TIM"/>
</dbReference>
<comment type="subunit">
    <text evidence="4">Homotrimer.</text>
</comment>
<evidence type="ECO:0000256" key="1">
    <source>
        <dbReference type="ARBA" id="ARBA00000654"/>
    </source>
</evidence>
<dbReference type="Proteomes" id="UP000029999">
    <property type="component" value="Unassembled WGS sequence"/>
</dbReference>
<keyword evidence="7" id="KW-0704">Schiff base</keyword>
<dbReference type="EC" id="4.1.2.14" evidence="5"/>
<dbReference type="PROSITE" id="PS00160">
    <property type="entry name" value="ALDOLASE_KDPG_KHG_2"/>
    <property type="match status" value="1"/>
</dbReference>
<keyword evidence="6 9" id="KW-0456">Lyase</keyword>
<evidence type="ECO:0000256" key="5">
    <source>
        <dbReference type="ARBA" id="ARBA00013063"/>
    </source>
</evidence>
<evidence type="ECO:0000256" key="6">
    <source>
        <dbReference type="ARBA" id="ARBA00023239"/>
    </source>
</evidence>
<dbReference type="STRING" id="392484.LP43_1456"/>
<gene>
    <name evidence="9" type="ORF">LP43_1456</name>
</gene>
<dbReference type="CDD" id="cd00452">
    <property type="entry name" value="KDPG_aldolase"/>
    <property type="match status" value="1"/>
</dbReference>
<dbReference type="Gene3D" id="3.20.20.70">
    <property type="entry name" value="Aldolase class I"/>
    <property type="match status" value="1"/>
</dbReference>